<keyword evidence="3" id="KW-0805">Transcription regulation</keyword>
<dbReference type="PANTHER" id="PTHR11064">
    <property type="entry name" value="CCAAT-BINDING TRANSCRIPTION FACTOR-RELATED"/>
    <property type="match status" value="1"/>
</dbReference>
<proteinExistence type="inferred from homology"/>
<comment type="subcellular location">
    <subcellularLocation>
        <location evidence="1">Nucleus</location>
    </subcellularLocation>
</comment>
<evidence type="ECO:0000256" key="4">
    <source>
        <dbReference type="ARBA" id="ARBA00023125"/>
    </source>
</evidence>
<dbReference type="CDD" id="cd22907">
    <property type="entry name" value="HFD_NFYB"/>
    <property type="match status" value="1"/>
</dbReference>
<evidence type="ECO:0000256" key="3">
    <source>
        <dbReference type="ARBA" id="ARBA00023015"/>
    </source>
</evidence>
<dbReference type="GO" id="GO:0016602">
    <property type="term" value="C:CCAAT-binding factor complex"/>
    <property type="evidence" value="ECO:0007669"/>
    <property type="project" value="InterPro"/>
</dbReference>
<dbReference type="GO" id="GO:0046982">
    <property type="term" value="F:protein heterodimerization activity"/>
    <property type="evidence" value="ECO:0007669"/>
    <property type="project" value="InterPro"/>
</dbReference>
<dbReference type="GO" id="GO:0001228">
    <property type="term" value="F:DNA-binding transcription activator activity, RNA polymerase II-specific"/>
    <property type="evidence" value="ECO:0007669"/>
    <property type="project" value="InterPro"/>
</dbReference>
<dbReference type="PANTHER" id="PTHR11064:SF9">
    <property type="entry name" value="NUCLEAR TRANSCRIPTION FACTOR Y SUBUNIT BETA"/>
    <property type="match status" value="1"/>
</dbReference>
<accession>A0A167VPX2</accession>
<feature type="compositionally biased region" description="Polar residues" evidence="8">
    <location>
        <begin position="240"/>
        <end position="256"/>
    </location>
</feature>
<keyword evidence="11" id="KW-1185">Reference proteome</keyword>
<name>A0A167VPX2_9EURO</name>
<dbReference type="OrthoDB" id="386949at2759"/>
<evidence type="ECO:0000313" key="11">
    <source>
        <dbReference type="Proteomes" id="UP000242877"/>
    </source>
</evidence>
<keyword evidence="6" id="KW-0804">Transcription</keyword>
<dbReference type="InterPro" id="IPR003958">
    <property type="entry name" value="CBFA_NFYB_domain"/>
</dbReference>
<evidence type="ECO:0000256" key="6">
    <source>
        <dbReference type="ARBA" id="ARBA00023163"/>
    </source>
</evidence>
<sequence>MADITAPHAEESQPAPQSPAAAAEAGSDKAVHRRASGIAESIHSKQNQQQQQQQPVNSHVEPDSSSSSSSKSASKSPSSSLSQQEDAVGRPHHQSFPLGLGNVKMSASPPREPDPESGSQSGDENNMDHDLSQSHMASGGQFIEVKEQDRWLPIANVARIMKTALPDNAKIAKEAKECMQECVSEFISFITSEASEKCQQEKRKTVNGEDILFAMTSLGFENYSEALKIYLAKYRETQTNRTDNQSASGAGSQTHATEMVSPEFSQQVLASASTNPGDVIDQADPNLYASGQGEY</sequence>
<dbReference type="PRINTS" id="PR00615">
    <property type="entry name" value="CCAATSUBUNTA"/>
</dbReference>
<evidence type="ECO:0000259" key="9">
    <source>
        <dbReference type="Pfam" id="PF00808"/>
    </source>
</evidence>
<keyword evidence="4" id="KW-0238">DNA-binding</keyword>
<evidence type="ECO:0000256" key="7">
    <source>
        <dbReference type="ARBA" id="ARBA00023242"/>
    </source>
</evidence>
<dbReference type="SUPFAM" id="SSF47113">
    <property type="entry name" value="Histone-fold"/>
    <property type="match status" value="1"/>
</dbReference>
<protein>
    <submittedName>
        <fullName evidence="10">Nuclear transcription factor Y subunit B-7</fullName>
    </submittedName>
</protein>
<organism evidence="10 11">
    <name type="scientific">Ascosphaera apis ARSEF 7405</name>
    <dbReference type="NCBI Taxonomy" id="392613"/>
    <lineage>
        <taxon>Eukaryota</taxon>
        <taxon>Fungi</taxon>
        <taxon>Dikarya</taxon>
        <taxon>Ascomycota</taxon>
        <taxon>Pezizomycotina</taxon>
        <taxon>Eurotiomycetes</taxon>
        <taxon>Eurotiomycetidae</taxon>
        <taxon>Onygenales</taxon>
        <taxon>Ascosphaeraceae</taxon>
        <taxon>Ascosphaera</taxon>
    </lineage>
</organism>
<feature type="region of interest" description="Disordered" evidence="8">
    <location>
        <begin position="240"/>
        <end position="295"/>
    </location>
</feature>
<reference evidence="10 11" key="1">
    <citation type="journal article" date="2016" name="Genome Biol. Evol.">
        <title>Divergent and convergent evolution of fungal pathogenicity.</title>
        <authorList>
            <person name="Shang Y."/>
            <person name="Xiao G."/>
            <person name="Zheng P."/>
            <person name="Cen K."/>
            <person name="Zhan S."/>
            <person name="Wang C."/>
        </authorList>
    </citation>
    <scope>NUCLEOTIDE SEQUENCE [LARGE SCALE GENOMIC DNA]</scope>
    <source>
        <strain evidence="10 11">ARSEF 7405</strain>
    </source>
</reference>
<evidence type="ECO:0000256" key="2">
    <source>
        <dbReference type="ARBA" id="ARBA00009053"/>
    </source>
</evidence>
<comment type="similarity">
    <text evidence="2">Belongs to the NFYB/HAP3 subunit family.</text>
</comment>
<evidence type="ECO:0000256" key="5">
    <source>
        <dbReference type="ARBA" id="ARBA00023159"/>
    </source>
</evidence>
<dbReference type="InterPro" id="IPR009072">
    <property type="entry name" value="Histone-fold"/>
</dbReference>
<feature type="compositionally biased region" description="Low complexity" evidence="8">
    <location>
        <begin position="12"/>
        <end position="25"/>
    </location>
</feature>
<dbReference type="GO" id="GO:0000978">
    <property type="term" value="F:RNA polymerase II cis-regulatory region sequence-specific DNA binding"/>
    <property type="evidence" value="ECO:0007669"/>
    <property type="project" value="TreeGrafter"/>
</dbReference>
<keyword evidence="7" id="KW-0539">Nucleus</keyword>
<dbReference type="Gene3D" id="1.10.20.10">
    <property type="entry name" value="Histone, subunit A"/>
    <property type="match status" value="1"/>
</dbReference>
<dbReference type="FunFam" id="1.10.20.10:FF:000110">
    <property type="entry name" value="Nuclear factor Y, subunit B1"/>
    <property type="match status" value="1"/>
</dbReference>
<evidence type="ECO:0000256" key="1">
    <source>
        <dbReference type="ARBA" id="ARBA00004123"/>
    </source>
</evidence>
<keyword evidence="5" id="KW-0010">Activator</keyword>
<dbReference type="AlphaFoldDB" id="A0A167VPX2"/>
<dbReference type="InterPro" id="IPR027113">
    <property type="entry name" value="Transc_fact_NFYB/HAP3"/>
</dbReference>
<dbReference type="InterPro" id="IPR003956">
    <property type="entry name" value="Transcrpt_fac_NFYB/HAP3_CS"/>
</dbReference>
<dbReference type="Pfam" id="PF00808">
    <property type="entry name" value="CBFD_NFYB_HMF"/>
    <property type="match status" value="1"/>
</dbReference>
<feature type="domain" description="Transcription factor CBF/NF-Y/archaeal histone" evidence="9">
    <location>
        <begin position="150"/>
        <end position="215"/>
    </location>
</feature>
<feature type="region of interest" description="Disordered" evidence="8">
    <location>
        <begin position="1"/>
        <end position="134"/>
    </location>
</feature>
<dbReference type="VEuPathDB" id="FungiDB:AAP_05320"/>
<feature type="compositionally biased region" description="Low complexity" evidence="8">
    <location>
        <begin position="64"/>
        <end position="82"/>
    </location>
</feature>
<evidence type="ECO:0000256" key="8">
    <source>
        <dbReference type="SAM" id="MobiDB-lite"/>
    </source>
</evidence>
<dbReference type="PROSITE" id="PS00685">
    <property type="entry name" value="NFYB_HAP3"/>
    <property type="match status" value="1"/>
</dbReference>
<comment type="caution">
    <text evidence="10">The sequence shown here is derived from an EMBL/GenBank/DDBJ whole genome shotgun (WGS) entry which is preliminary data.</text>
</comment>
<dbReference type="Proteomes" id="UP000242877">
    <property type="component" value="Unassembled WGS sequence"/>
</dbReference>
<feature type="compositionally biased region" description="Polar residues" evidence="8">
    <location>
        <begin position="263"/>
        <end position="276"/>
    </location>
</feature>
<evidence type="ECO:0000313" key="10">
    <source>
        <dbReference type="EMBL" id="KZZ87836.1"/>
    </source>
</evidence>
<dbReference type="EMBL" id="AZGZ01000030">
    <property type="protein sequence ID" value="KZZ87836.1"/>
    <property type="molecule type" value="Genomic_DNA"/>
</dbReference>
<gene>
    <name evidence="10" type="ORF">AAP_05320</name>
</gene>